<organism evidence="1 2">
    <name type="scientific">Acanthopleuribacter pedis</name>
    <dbReference type="NCBI Taxonomy" id="442870"/>
    <lineage>
        <taxon>Bacteria</taxon>
        <taxon>Pseudomonadati</taxon>
        <taxon>Acidobacteriota</taxon>
        <taxon>Holophagae</taxon>
        <taxon>Acanthopleuribacterales</taxon>
        <taxon>Acanthopleuribacteraceae</taxon>
        <taxon>Acanthopleuribacter</taxon>
    </lineage>
</organism>
<reference evidence="1" key="1">
    <citation type="submission" date="2021-03" db="EMBL/GenBank/DDBJ databases">
        <authorList>
            <person name="Wang G."/>
        </authorList>
    </citation>
    <scope>NUCLEOTIDE SEQUENCE</scope>
    <source>
        <strain evidence="1">KCTC 12899</strain>
    </source>
</reference>
<proteinExistence type="predicted"/>
<protein>
    <submittedName>
        <fullName evidence="1">Uncharacterized protein</fullName>
    </submittedName>
</protein>
<evidence type="ECO:0000313" key="1">
    <source>
        <dbReference type="EMBL" id="MBO1319393.1"/>
    </source>
</evidence>
<dbReference type="Proteomes" id="UP000664417">
    <property type="component" value="Unassembled WGS sequence"/>
</dbReference>
<comment type="caution">
    <text evidence="1">The sequence shown here is derived from an EMBL/GenBank/DDBJ whole genome shotgun (WGS) entry which is preliminary data.</text>
</comment>
<gene>
    <name evidence="1" type="ORF">J3U88_13045</name>
</gene>
<dbReference type="EMBL" id="JAFREP010000011">
    <property type="protein sequence ID" value="MBO1319393.1"/>
    <property type="molecule type" value="Genomic_DNA"/>
</dbReference>
<name>A0A8J7U4G0_9BACT</name>
<evidence type="ECO:0000313" key="2">
    <source>
        <dbReference type="Proteomes" id="UP000664417"/>
    </source>
</evidence>
<accession>A0A8J7U4G0</accession>
<keyword evidence="2" id="KW-1185">Reference proteome</keyword>
<sequence length="1780" mass="198441">MSPTLQQFRSIAQNQSNQVLQMGHQQKLSVLGRFGHRQVQSIKGSLIPKLSKTEQENNQQVKQQFAKVLSKNFDGLFVLSALQQMGLKSDRPLTTKDVASILEQGKRFQILTPTEVQQHLKSDGFGEQVQHIAKMVREEKQYFKEPPPQKLPKSLAPIAKQVAQNLKNLKTPVTRALLDTVVSQVVTKMLNNQNPNSVGGFPGPSQLLHLKTLPKTTLGIPKPFKSNAPKWVKNLVRLPKLSTQKQGFGLSSIYSKLQKTSSKATYFDRVDLKHKNKNITGQTREWALNFSALKSQLDNPKLTLDQRKIITSRALGYLYKFAEVDNPGKFGWQNHMLGTSAGSYFREGVSQLFSSFKEELENGLGLPKRSAYPVFDRKAIDEVKRQFGFADINKKAIDINNLNDPSVFKNIAAAALKKDGGCFLDISHLIKNIQVPKGLGSDKAAAVGKQIEKVVNQVRKQIRLQVEIQVRQNNPKNTPVRTIDIQTREIMRTITNHTALGGMIRVGDQDLLIVRGFDRFNKNSVEVVAGDVMNHSGHLLGPTHTLESWASLAPNMASMLNRLSQKINDLRLPDWAEFPNPNYQLQTYQDLDDFFKDPHVTKFFGATLNQKAPTYAQTLVPLVHRQMDGLRTSIGKVLSDKNLGGLAQFALNRMAGHMEKALSQVGDMPRFLNDMHLINEELATLIALVKPYDPQSFSKLYEQAAGIKTKKVTVEPRHQFKNGGMHAFNAVLSGVEQLKGRRDLNVVAVKGSYYEESDYVLGKTAHYQKATLDSGDIKGSIQNIRKSLPTGQKLDLFLGEFHHNISASVQKSYKAENLINQVKELYQQNLVSNRFTVAIDTTIAKTDGPEIKAFLEAFADKINKGELNVVFFRSGQKFDMGGNDHYNAGFMVSYNNGNQFKGFNQGSANIGSPSIGNLQGMMHIELTAQKELNNYRKAIMGAHAKLLDPNSSLALPPSLRGTQKMTGNESLMITPNEDLENTVFLDIRSPILNKIPKPKTKTFLTTDPQTQTMRLIESTASRRGLLFAGRPSFGFAHTNTTLIGGQNFRLTLGAVTDQEIKGWRDLFVDFRDVGDLAVGLLKDPVAFRDFLKKASPKLLDLHRALKNQKKSYQFQGSRAQGNLKVVFKGNPQPKEILALAREWNEAGVPWAAEAFLTRLEQLNKNNQLGMVDQIHQLKLSVITEYAAGGMVDQATRLLSHTPMDKPTQSKTAVAVLKQRTFHNAPLSNAEKKTYSTLINMAGADKKGPLAAQPYLVRLAEREIDKDPTWASAQIKDLVQNHAKLKDEDASIRAMELALTFVEKQGDLTGRGAVLKYLADPMNKNPSEKVKGLMRKFLLSLQNPRPNLITAQTHYQQWTKNLPTALASDNPLFHIAMVDNIAVAALNEGKPKVALGAIKNLVTNVNLKNPAAQGEFRKRMVAFVDRLVQQQPNEVKPLLSVLGKSANPLINSMTDADTVKRIFHHLAGNFASAPSLYTPILKAMANSVSPQNYAAINTDLKTLVSKNKNHFENHPELIKRIQDGVVKNALENSDYQTFLDALEQRVRTELDLPPLVQHRKVLKVILPYAMDNLAMDSSFIENRMGRSSNGRDAQVMAPILAEMASRAVAINHDAAAFALITQLITQPDSAEDGITKKVTELLKQVRDREIGTDRLFKKNHFGITSTLIQQLRKRIPKTYGAEGLARLRDQMGDLEKLVAIDPNKKGDPLKKLLIETYFEIAKKAATFRDGAEVVIDVFDHAKALRNKTLQQDFGIRTVQLTKKLGSSKHPNLVQLIQKKAL</sequence>
<dbReference type="RefSeq" id="WP_207859214.1">
    <property type="nucleotide sequence ID" value="NZ_JAFREP010000011.1"/>
</dbReference>